<organism evidence="6 9">
    <name type="scientific">Paenibacillus polymyxa</name>
    <name type="common">Bacillus polymyxa</name>
    <dbReference type="NCBI Taxonomy" id="1406"/>
    <lineage>
        <taxon>Bacteria</taxon>
        <taxon>Bacillati</taxon>
        <taxon>Bacillota</taxon>
        <taxon>Bacilli</taxon>
        <taxon>Bacillales</taxon>
        <taxon>Paenibacillaceae</taxon>
        <taxon>Paenibacillus</taxon>
    </lineage>
</organism>
<dbReference type="PANTHER" id="PTHR43025">
    <property type="entry name" value="MONOGALACTOSYLDIACYLGLYCEROL SYNTHASE"/>
    <property type="match status" value="1"/>
</dbReference>
<feature type="domain" description="Diacylglycerol glucosyltransferase N-terminal" evidence="5">
    <location>
        <begin position="20"/>
        <end position="185"/>
    </location>
</feature>
<reference evidence="8" key="1">
    <citation type="submission" date="2016-05" db="EMBL/GenBank/DDBJ databases">
        <title>Whole genome shotgun sequencing of cultured foodborne pathogen.</title>
        <authorList>
            <person name="Zheng J."/>
            <person name="Timme R."/>
            <person name="Allard M."/>
            <person name="Strain E."/>
            <person name="Luo Y."/>
            <person name="Brown E."/>
        </authorList>
    </citation>
    <scope>NUCLEOTIDE SEQUENCE [LARGE SCALE GENOMIC DNA]</scope>
    <source>
        <strain evidence="8">CFSAN034343</strain>
    </source>
</reference>
<dbReference type="Pfam" id="PF06925">
    <property type="entry name" value="MGDG_synth"/>
    <property type="match status" value="1"/>
</dbReference>
<dbReference type="GO" id="GO:0009247">
    <property type="term" value="P:glycolipid biosynthetic process"/>
    <property type="evidence" value="ECO:0007669"/>
    <property type="project" value="InterPro"/>
</dbReference>
<dbReference type="GO" id="GO:0016758">
    <property type="term" value="F:hexosyltransferase activity"/>
    <property type="evidence" value="ECO:0007669"/>
    <property type="project" value="InterPro"/>
</dbReference>
<keyword evidence="3 6" id="KW-0808">Transferase</keyword>
<evidence type="ECO:0000313" key="8">
    <source>
        <dbReference type="Proteomes" id="UP000094974"/>
    </source>
</evidence>
<dbReference type="AlphaFoldDB" id="A0AAJ3J585"/>
<dbReference type="EC" id="2.4.-.-" evidence="6"/>
<reference evidence="7" key="2">
    <citation type="submission" date="2016-05" db="EMBL/GenBank/DDBJ databases">
        <authorList>
            <person name="Zheng J."/>
            <person name="Timme R."/>
            <person name="Allard M."/>
            <person name="Strain E."/>
            <person name="Luo Y."/>
            <person name="Brown E."/>
        </authorList>
    </citation>
    <scope>NUCLEOTIDE SEQUENCE</scope>
    <source>
        <strain evidence="7">CFSAN034343</strain>
    </source>
</reference>
<evidence type="ECO:0000313" key="6">
    <source>
        <dbReference type="EMBL" id="MDH2334538.1"/>
    </source>
</evidence>
<evidence type="ECO:0000256" key="3">
    <source>
        <dbReference type="ARBA" id="ARBA00022679"/>
    </source>
</evidence>
<keyword evidence="8" id="KW-1185">Reference proteome</keyword>
<name>A0AAJ3J585_PAEPO</name>
<feature type="domain" description="Glycosyl transferase family 1" evidence="4">
    <location>
        <begin position="228"/>
        <end position="358"/>
    </location>
</feature>
<dbReference type="Proteomes" id="UP001229409">
    <property type="component" value="Unassembled WGS sequence"/>
</dbReference>
<dbReference type="GO" id="GO:0016020">
    <property type="term" value="C:membrane"/>
    <property type="evidence" value="ECO:0007669"/>
    <property type="project" value="GOC"/>
</dbReference>
<evidence type="ECO:0000259" key="4">
    <source>
        <dbReference type="Pfam" id="PF00534"/>
    </source>
</evidence>
<evidence type="ECO:0000313" key="9">
    <source>
        <dbReference type="Proteomes" id="UP001229409"/>
    </source>
</evidence>
<comment type="caution">
    <text evidence="6">The sequence shown here is derived from an EMBL/GenBank/DDBJ whole genome shotgun (WGS) entry which is preliminary data.</text>
</comment>
<dbReference type="SUPFAM" id="SSF53756">
    <property type="entry name" value="UDP-Glycosyltransferase/glycogen phosphorylase"/>
    <property type="match status" value="1"/>
</dbReference>
<evidence type="ECO:0000256" key="2">
    <source>
        <dbReference type="ARBA" id="ARBA00022676"/>
    </source>
</evidence>
<evidence type="ECO:0000313" key="7">
    <source>
        <dbReference type="EMBL" id="ODA11720.1"/>
    </source>
</evidence>
<dbReference type="Gene3D" id="3.40.50.2000">
    <property type="entry name" value="Glycogen Phosphorylase B"/>
    <property type="match status" value="1"/>
</dbReference>
<reference evidence="6" key="3">
    <citation type="submission" date="2023-04" db="EMBL/GenBank/DDBJ databases">
        <title>Uncovering the Secrets of Slow-Growing Bacteria in Tropical Savanna Soil through Cultivation and Genomic Analysis.</title>
        <authorList>
            <person name="Goncalves O.S."/>
            <person name="Santana M.F."/>
        </authorList>
    </citation>
    <scope>NUCLEOTIDE SEQUENCE</scope>
    <source>
        <strain evidence="6">ANTI</strain>
    </source>
</reference>
<dbReference type="EMBL" id="LYND01000011">
    <property type="protein sequence ID" value="ODA11720.1"/>
    <property type="molecule type" value="Genomic_DNA"/>
</dbReference>
<dbReference type="InterPro" id="IPR001296">
    <property type="entry name" value="Glyco_trans_1"/>
</dbReference>
<evidence type="ECO:0000259" key="5">
    <source>
        <dbReference type="Pfam" id="PF06925"/>
    </source>
</evidence>
<dbReference type="EMBL" id="JARVWT010000024">
    <property type="protein sequence ID" value="MDH2334538.1"/>
    <property type="molecule type" value="Genomic_DNA"/>
</dbReference>
<sequence>MKKGTKEKMLILTGNYGDGHIQVAQAIQDAMQIRFPHMEPVIIDFMEWVHPYMNHLSRNVYLQAVKTFPQVYGYLYQKTRRQNTLSYIIKTVFSTGIGRMMKLINEIQPAIVVCTFPLAAGVMSKLKSYGSIDIHTVTIITDHTDHSSWIYPYTDQYIVGSRSVRDSLIQLGVEETRIADTGIPIRPQFSQSIEREKTAKKYGLDPHMPTVLVMGGGCGMIGDGSSTIQKFDLLSQPVQFIIVCGHNEKLRMKLNESLKISKHRIYLTGYINYVHELMAISDIMITKPGGVTTFEAIAMELPMLLCKPIPGQEQDNAKFLVRSGVAIHAETSGDLTERLSELLDDAKLLQHMIENTKQFHPKESAFASLEVIFGTIAMNNRSSEIKICS</sequence>
<dbReference type="InterPro" id="IPR050519">
    <property type="entry name" value="Glycosyltransf_28_UgtP"/>
</dbReference>
<dbReference type="RefSeq" id="WP_023990452.1">
    <property type="nucleotide sequence ID" value="NZ_CP011420.1"/>
</dbReference>
<gene>
    <name evidence="7" type="ORF">A7312_20020</name>
    <name evidence="6" type="ORF">QDS18_27075</name>
</gene>
<accession>A0AAJ3J585</accession>
<dbReference type="Proteomes" id="UP000094974">
    <property type="component" value="Unassembled WGS sequence"/>
</dbReference>
<dbReference type="Pfam" id="PF00534">
    <property type="entry name" value="Glycos_transf_1"/>
    <property type="match status" value="1"/>
</dbReference>
<evidence type="ECO:0000256" key="1">
    <source>
        <dbReference type="ARBA" id="ARBA00006962"/>
    </source>
</evidence>
<protein>
    <submittedName>
        <fullName evidence="7">1,2-diacylglycerol 3-glucosyltransferase</fullName>
    </submittedName>
    <submittedName>
        <fullName evidence="6">Glycosyltransferase</fullName>
        <ecNumber evidence="6">2.4.-.-</ecNumber>
    </submittedName>
</protein>
<dbReference type="InterPro" id="IPR009695">
    <property type="entry name" value="Diacylglyc_glucosyltr_N"/>
</dbReference>
<proteinExistence type="inferred from homology"/>
<keyword evidence="2 6" id="KW-0328">Glycosyltransferase</keyword>
<dbReference type="PANTHER" id="PTHR43025:SF3">
    <property type="entry name" value="MONOGALACTOSYLDIACYLGLYCEROL SYNTHASE 1, CHLOROPLASTIC"/>
    <property type="match status" value="1"/>
</dbReference>
<comment type="similarity">
    <text evidence="1">Belongs to the glycosyltransferase 28 family.</text>
</comment>